<organism evidence="1 2">
    <name type="scientific">Klebsiella grimontii</name>
    <dbReference type="NCBI Taxonomy" id="2058152"/>
    <lineage>
        <taxon>Bacteria</taxon>
        <taxon>Pseudomonadati</taxon>
        <taxon>Pseudomonadota</taxon>
        <taxon>Gammaproteobacteria</taxon>
        <taxon>Enterobacterales</taxon>
        <taxon>Enterobacteriaceae</taxon>
        <taxon>Klebsiella/Raoultella group</taxon>
        <taxon>Klebsiella</taxon>
    </lineage>
</organism>
<proteinExistence type="predicted"/>
<reference evidence="2" key="1">
    <citation type="submission" date="2017-08" db="EMBL/GenBank/DDBJ databases">
        <authorList>
            <person name="Brisse S."/>
        </authorList>
    </citation>
    <scope>NUCLEOTIDE SEQUENCE [LARGE SCALE GENOMIC DNA]</scope>
    <source>
        <strain evidence="2">06D021</strain>
    </source>
</reference>
<protein>
    <submittedName>
        <fullName evidence="1">Uncharacterized protein</fullName>
    </submittedName>
</protein>
<dbReference type="AlphaFoldDB" id="A0A285AUU5"/>
<dbReference type="EMBL" id="FZTC01000001">
    <property type="protein sequence ID" value="SNU32459.1"/>
    <property type="molecule type" value="Genomic_DNA"/>
</dbReference>
<evidence type="ECO:0000313" key="1">
    <source>
        <dbReference type="EMBL" id="SNU32459.1"/>
    </source>
</evidence>
<name>A0A285AUU5_9ENTR</name>
<sequence>MSSALSPSNPTRTTSRWGLYVSIVLIGANLRAPITSLGPVLPDIQRALHLGGLGAEAAGTDGKHLQFNAQLATNHFHQLGLAAL</sequence>
<evidence type="ECO:0000313" key="2">
    <source>
        <dbReference type="Proteomes" id="UP000220639"/>
    </source>
</evidence>
<dbReference type="Proteomes" id="UP000220639">
    <property type="component" value="Unassembled WGS sequence"/>
</dbReference>
<accession>A0A285AUU5</accession>
<gene>
    <name evidence="1" type="ORF">KOSB73_10081</name>
</gene>